<evidence type="ECO:0000313" key="1">
    <source>
        <dbReference type="EMBL" id="SDH30216.1"/>
    </source>
</evidence>
<name>A0A1G8BAI0_9SPHI</name>
<gene>
    <name evidence="1" type="ORF">SAMN05192573_108193</name>
</gene>
<organism evidence="1 2">
    <name type="scientific">Mucilaginibacter gossypii</name>
    <dbReference type="NCBI Taxonomy" id="551996"/>
    <lineage>
        <taxon>Bacteria</taxon>
        <taxon>Pseudomonadati</taxon>
        <taxon>Bacteroidota</taxon>
        <taxon>Sphingobacteriia</taxon>
        <taxon>Sphingobacteriales</taxon>
        <taxon>Sphingobacteriaceae</taxon>
        <taxon>Mucilaginibacter</taxon>
    </lineage>
</organism>
<dbReference type="EMBL" id="FNCG01000008">
    <property type="protein sequence ID" value="SDH30216.1"/>
    <property type="molecule type" value="Genomic_DNA"/>
</dbReference>
<reference evidence="2" key="1">
    <citation type="submission" date="2016-10" db="EMBL/GenBank/DDBJ databases">
        <authorList>
            <person name="Varghese N."/>
            <person name="Submissions S."/>
        </authorList>
    </citation>
    <scope>NUCLEOTIDE SEQUENCE [LARGE SCALE GENOMIC DNA]</scope>
    <source>
        <strain evidence="2">Gh-67</strain>
    </source>
</reference>
<sequence length="133" mass="15179">MTTEKTLLIIGSAPFTIDTEQRELRRFNRPEQKIPFDHLKNDGPFYSYRYTGKTIGVYERIDLDNIQDVTIDLIIPSLIIESNGLITAVLKDDLNRMSQKEGWGFFLGDETLAMRLSGKLPHIDLAGTDFTID</sequence>
<dbReference type="STRING" id="551996.SAMN05192573_108193"/>
<keyword evidence="2" id="KW-1185">Reference proteome</keyword>
<evidence type="ECO:0000313" key="2">
    <source>
        <dbReference type="Proteomes" id="UP000199705"/>
    </source>
</evidence>
<dbReference type="AlphaFoldDB" id="A0A1G8BAI0"/>
<accession>A0A1G8BAI0</accession>
<proteinExistence type="predicted"/>
<protein>
    <submittedName>
        <fullName evidence="1">Uncharacterized protein</fullName>
    </submittedName>
</protein>
<dbReference type="Proteomes" id="UP000199705">
    <property type="component" value="Unassembled WGS sequence"/>
</dbReference>